<dbReference type="EMBL" id="JBHTBH010000003">
    <property type="protein sequence ID" value="MFC7327502.1"/>
    <property type="molecule type" value="Genomic_DNA"/>
</dbReference>
<feature type="domain" description="AMP-dependent synthetase/ligase" evidence="1">
    <location>
        <begin position="15"/>
        <end position="93"/>
    </location>
</feature>
<proteinExistence type="predicted"/>
<organism evidence="2 3">
    <name type="scientific">Marinactinospora rubrisoli</name>
    <dbReference type="NCBI Taxonomy" id="2715399"/>
    <lineage>
        <taxon>Bacteria</taxon>
        <taxon>Bacillati</taxon>
        <taxon>Actinomycetota</taxon>
        <taxon>Actinomycetes</taxon>
        <taxon>Streptosporangiales</taxon>
        <taxon>Nocardiopsidaceae</taxon>
        <taxon>Marinactinospora</taxon>
    </lineage>
</organism>
<dbReference type="Proteomes" id="UP001596540">
    <property type="component" value="Unassembled WGS sequence"/>
</dbReference>
<dbReference type="Pfam" id="PF00501">
    <property type="entry name" value="AMP-binding"/>
    <property type="match status" value="1"/>
</dbReference>
<sequence>MPARTPEEMWRAAAAVDGARPFVTAYDDHGRVELSYATFDNWVAKTANLIVDGLGAEPGERVVLALPVHWQSLVWVLACWSAGVAVVPAGGTPQAAEGSGDLPEGEIVVADAPRLAAALDSGAREVVGASLHPLGAPLADCPPTVLDYAVEVRGFADRFHSPVPVDPAAVALDGPVRLTGAELAERADRRAADWRLTAADRVAMIASAPNLPTAFGPDLSGFLALIAPASSLVLTPGADSANLQARLGMERVTAIAGPPPESPSLSGSIRPLT</sequence>
<evidence type="ECO:0000313" key="2">
    <source>
        <dbReference type="EMBL" id="MFC7327502.1"/>
    </source>
</evidence>
<dbReference type="RefSeq" id="WP_379869855.1">
    <property type="nucleotide sequence ID" value="NZ_JBHTBH010000003.1"/>
</dbReference>
<keyword evidence="3" id="KW-1185">Reference proteome</keyword>
<dbReference type="InterPro" id="IPR017523">
    <property type="entry name" value="Rv3268"/>
</dbReference>
<dbReference type="Gene3D" id="3.40.50.12780">
    <property type="entry name" value="N-terminal domain of ligase-like"/>
    <property type="match status" value="1"/>
</dbReference>
<reference evidence="3" key="1">
    <citation type="journal article" date="2019" name="Int. J. Syst. Evol. Microbiol.">
        <title>The Global Catalogue of Microorganisms (GCM) 10K type strain sequencing project: providing services to taxonomists for standard genome sequencing and annotation.</title>
        <authorList>
            <consortium name="The Broad Institute Genomics Platform"/>
            <consortium name="The Broad Institute Genome Sequencing Center for Infectious Disease"/>
            <person name="Wu L."/>
            <person name="Ma J."/>
        </authorList>
    </citation>
    <scope>NUCLEOTIDE SEQUENCE [LARGE SCALE GENOMIC DNA]</scope>
    <source>
        <strain evidence="3">CGMCC 4.7382</strain>
    </source>
</reference>
<dbReference type="InterPro" id="IPR042099">
    <property type="entry name" value="ANL_N_sf"/>
</dbReference>
<accession>A0ABW2KBX9</accession>
<name>A0ABW2KBX9_9ACTN</name>
<dbReference type="SUPFAM" id="SSF56801">
    <property type="entry name" value="Acetyl-CoA synthetase-like"/>
    <property type="match status" value="1"/>
</dbReference>
<protein>
    <submittedName>
        <fullName evidence="2">TIGR03089 family protein</fullName>
    </submittedName>
</protein>
<evidence type="ECO:0000313" key="3">
    <source>
        <dbReference type="Proteomes" id="UP001596540"/>
    </source>
</evidence>
<comment type="caution">
    <text evidence="2">The sequence shown here is derived from an EMBL/GenBank/DDBJ whole genome shotgun (WGS) entry which is preliminary data.</text>
</comment>
<evidence type="ECO:0000259" key="1">
    <source>
        <dbReference type="Pfam" id="PF00501"/>
    </source>
</evidence>
<gene>
    <name evidence="2" type="ORF">ACFQRF_07075</name>
</gene>
<dbReference type="InterPro" id="IPR000873">
    <property type="entry name" value="AMP-dep_synth/lig_dom"/>
</dbReference>
<dbReference type="NCBIfam" id="TIGR03089">
    <property type="entry name" value="TIGR03089 family protein"/>
    <property type="match status" value="1"/>
</dbReference>